<feature type="domain" description="DUF3502" evidence="2">
    <location>
        <begin position="443"/>
        <end position="503"/>
    </location>
</feature>
<name>A0A7Z2ZQI3_9BACL</name>
<sequence>MRTPRSYIRFPIAAVAICFMIGFALAACSRQSGETTQPPPTESEVTLKFYFGGEKKAATDEVWSKVSEYVKSKGLNVKFNVQFIPFSDFKAKMLVMAASGDRWDMNFDSNWLSYNQMASRGSYMALNELLPEYAPHLYSKYQEQGTLAAATMNGKIIGLPWTMKMNERPYVGWRADLAEQAGIFRKPDEIKTVEDLDILLHELKDAYPNAKLSRTPPLSLYLVREEWIDLAYHGLGIYMDDPKMTVRAIEQQPFYVESAKMSKKWNDYKILNRDASIDNENGADQWRNGKLVFTITSHEWANADPGFVDPSFRQQMSLIYPDKRYINRTALANVLAINRNSEHPDRVLRFLDMLEVDKVLYDLVQYGIEGKTYVLNGEAAEFPKGMQFLSSNYMEWESRWALWKPQFLRPTPTYPGDFWVKEAEFASLPINVNSPADGLFISEDNVKDELTIRDQVADEVGKPIEFGLAIDVESEIAKYIEKQKAVGLDKIIADTQRQIDEYMAKER</sequence>
<dbReference type="RefSeq" id="WP_169283298.1">
    <property type="nucleotide sequence ID" value="NZ_CP051680.1"/>
</dbReference>
<feature type="signal peptide" evidence="1">
    <location>
        <begin position="1"/>
        <end position="26"/>
    </location>
</feature>
<keyword evidence="4" id="KW-1185">Reference proteome</keyword>
<dbReference type="Pfam" id="PF12010">
    <property type="entry name" value="DUF3502"/>
    <property type="match status" value="1"/>
</dbReference>
<evidence type="ECO:0000259" key="2">
    <source>
        <dbReference type="Pfam" id="PF12010"/>
    </source>
</evidence>
<reference evidence="3 4" key="1">
    <citation type="submission" date="2020-04" db="EMBL/GenBank/DDBJ databases">
        <title>Genome sequencing of novel species.</title>
        <authorList>
            <person name="Heo J."/>
            <person name="Kim S.-J."/>
            <person name="Kim J.-S."/>
            <person name="Hong S.-B."/>
            <person name="Kwon S.-W."/>
        </authorList>
    </citation>
    <scope>NUCLEOTIDE SEQUENCE [LARGE SCALE GENOMIC DNA]</scope>
    <source>
        <strain evidence="3 4">MFER-1</strain>
    </source>
</reference>
<dbReference type="Gene3D" id="3.40.190.10">
    <property type="entry name" value="Periplasmic binding protein-like II"/>
    <property type="match status" value="2"/>
</dbReference>
<dbReference type="SUPFAM" id="SSF53850">
    <property type="entry name" value="Periplasmic binding protein-like II"/>
    <property type="match status" value="1"/>
</dbReference>
<dbReference type="EMBL" id="CP051680">
    <property type="protein sequence ID" value="QJD87052.1"/>
    <property type="molecule type" value="Genomic_DNA"/>
</dbReference>
<evidence type="ECO:0000256" key="1">
    <source>
        <dbReference type="SAM" id="SignalP"/>
    </source>
</evidence>
<dbReference type="InterPro" id="IPR022627">
    <property type="entry name" value="DUF3502"/>
</dbReference>
<dbReference type="Proteomes" id="UP000502248">
    <property type="component" value="Chromosome"/>
</dbReference>
<dbReference type="PANTHER" id="PTHR43649">
    <property type="entry name" value="ARABINOSE-BINDING PROTEIN-RELATED"/>
    <property type="match status" value="1"/>
</dbReference>
<protein>
    <submittedName>
        <fullName evidence="3">Extracellular solute-binding protein</fullName>
    </submittedName>
</protein>
<dbReference type="InterPro" id="IPR006059">
    <property type="entry name" value="SBP"/>
</dbReference>
<gene>
    <name evidence="3" type="ORF">HH215_30335</name>
</gene>
<evidence type="ECO:0000313" key="4">
    <source>
        <dbReference type="Proteomes" id="UP000502248"/>
    </source>
</evidence>
<dbReference type="PROSITE" id="PS51257">
    <property type="entry name" value="PROKAR_LIPOPROTEIN"/>
    <property type="match status" value="1"/>
</dbReference>
<proteinExistence type="predicted"/>
<evidence type="ECO:0000313" key="3">
    <source>
        <dbReference type="EMBL" id="QJD87052.1"/>
    </source>
</evidence>
<dbReference type="PANTHER" id="PTHR43649:SF17">
    <property type="entry name" value="ABC TRANSPORTER SOLUTE BINDING PROTEIN-SUGAR TRANSPORT"/>
    <property type="match status" value="1"/>
</dbReference>
<accession>A0A7Z2ZQI3</accession>
<dbReference type="Pfam" id="PF01547">
    <property type="entry name" value="SBP_bac_1"/>
    <property type="match status" value="1"/>
</dbReference>
<keyword evidence="1" id="KW-0732">Signal</keyword>
<organism evidence="3 4">
    <name type="scientific">Cohnella herbarum</name>
    <dbReference type="NCBI Taxonomy" id="2728023"/>
    <lineage>
        <taxon>Bacteria</taxon>
        <taxon>Bacillati</taxon>
        <taxon>Bacillota</taxon>
        <taxon>Bacilli</taxon>
        <taxon>Bacillales</taxon>
        <taxon>Paenibacillaceae</taxon>
        <taxon>Cohnella</taxon>
    </lineage>
</organism>
<dbReference type="InterPro" id="IPR050490">
    <property type="entry name" value="Bact_solute-bd_prot1"/>
</dbReference>
<dbReference type="AlphaFoldDB" id="A0A7Z2ZQI3"/>
<feature type="chain" id="PRO_5031466641" evidence="1">
    <location>
        <begin position="27"/>
        <end position="507"/>
    </location>
</feature>
<dbReference type="KEGG" id="cheb:HH215_30335"/>